<name>A0A645FLE3_9ZZZZ</name>
<dbReference type="PANTHER" id="PTHR36934">
    <property type="entry name" value="BLR0278 PROTEIN"/>
    <property type="match status" value="1"/>
</dbReference>
<comment type="caution">
    <text evidence="2">The sequence shown here is derived from an EMBL/GenBank/DDBJ whole genome shotgun (WGS) entry which is preliminary data.</text>
</comment>
<evidence type="ECO:0000259" key="1">
    <source>
        <dbReference type="Pfam" id="PF22636"/>
    </source>
</evidence>
<sequence length="93" mass="10120">MIALMENAAFLLSESQLPKDYTTVGIEINVTHTSSTPLGMPVRAEAKLVKADGKLLEFEMTAYDKLGVIGTAQHKRVVIDPVKFMTKAQAKNG</sequence>
<dbReference type="EC" id="3.1.2.29" evidence="2"/>
<reference evidence="2" key="1">
    <citation type="submission" date="2019-08" db="EMBL/GenBank/DDBJ databases">
        <authorList>
            <person name="Kucharzyk K."/>
            <person name="Murdoch R.W."/>
            <person name="Higgins S."/>
            <person name="Loffler F."/>
        </authorList>
    </citation>
    <scope>NUCLEOTIDE SEQUENCE</scope>
</reference>
<dbReference type="Pfam" id="PF22636">
    <property type="entry name" value="FlK"/>
    <property type="match status" value="1"/>
</dbReference>
<dbReference type="SUPFAM" id="SSF54637">
    <property type="entry name" value="Thioesterase/thiol ester dehydrase-isomerase"/>
    <property type="match status" value="1"/>
</dbReference>
<organism evidence="2">
    <name type="scientific">bioreactor metagenome</name>
    <dbReference type="NCBI Taxonomy" id="1076179"/>
    <lineage>
        <taxon>unclassified sequences</taxon>
        <taxon>metagenomes</taxon>
        <taxon>ecological metagenomes</taxon>
    </lineage>
</organism>
<gene>
    <name evidence="2" type="primary">flK_6</name>
    <name evidence="2" type="ORF">SDC9_162089</name>
</gene>
<feature type="domain" description="Fluoroacetyl-CoA-specific thioesterase-like" evidence="1">
    <location>
        <begin position="1"/>
        <end position="80"/>
    </location>
</feature>
<dbReference type="InterPro" id="IPR029069">
    <property type="entry name" value="HotDog_dom_sf"/>
</dbReference>
<dbReference type="Gene3D" id="3.10.129.10">
    <property type="entry name" value="Hotdog Thioesterase"/>
    <property type="match status" value="1"/>
</dbReference>
<keyword evidence="2" id="KW-0378">Hydrolase</keyword>
<protein>
    <submittedName>
        <fullName evidence="2">Fluoroacetyl-CoA thioesterase</fullName>
        <ecNumber evidence="2">3.1.2.29</ecNumber>
    </submittedName>
</protein>
<dbReference type="PIRSF" id="PIRSF014972">
    <property type="entry name" value="FlK"/>
    <property type="match status" value="1"/>
</dbReference>
<accession>A0A645FLE3</accession>
<dbReference type="GO" id="GO:0016787">
    <property type="term" value="F:hydrolase activity"/>
    <property type="evidence" value="ECO:0007669"/>
    <property type="project" value="UniProtKB-KW"/>
</dbReference>
<dbReference type="InterPro" id="IPR054485">
    <property type="entry name" value="FlK-like_dom"/>
</dbReference>
<proteinExistence type="predicted"/>
<dbReference type="EMBL" id="VSSQ01061424">
    <property type="protein sequence ID" value="MPN14760.1"/>
    <property type="molecule type" value="Genomic_DNA"/>
</dbReference>
<dbReference type="InterPro" id="IPR025540">
    <property type="entry name" value="FlK"/>
</dbReference>
<dbReference type="PANTHER" id="PTHR36934:SF1">
    <property type="entry name" value="THIOESTERASE DOMAIN-CONTAINING PROTEIN"/>
    <property type="match status" value="1"/>
</dbReference>
<dbReference type="AlphaFoldDB" id="A0A645FLE3"/>
<evidence type="ECO:0000313" key="2">
    <source>
        <dbReference type="EMBL" id="MPN14760.1"/>
    </source>
</evidence>